<keyword evidence="10" id="KW-0472">Membrane</keyword>
<evidence type="ECO:0000256" key="8">
    <source>
        <dbReference type="ARBA" id="ARBA00023098"/>
    </source>
</evidence>
<keyword evidence="4" id="KW-0256">Endoplasmic reticulum</keyword>
<dbReference type="Proteomes" id="UP000198851">
    <property type="component" value="Unassembled WGS sequence"/>
</dbReference>
<comment type="subcellular location">
    <subcellularLocation>
        <location evidence="1">Endoplasmic reticulum</location>
    </subcellularLocation>
</comment>
<feature type="transmembrane region" description="Helical" evidence="10">
    <location>
        <begin position="232"/>
        <end position="252"/>
    </location>
</feature>
<evidence type="ECO:0000256" key="10">
    <source>
        <dbReference type="SAM" id="Phobius"/>
    </source>
</evidence>
<dbReference type="CDD" id="cd08939">
    <property type="entry name" value="KDSR-like_SDR_c"/>
    <property type="match status" value="1"/>
</dbReference>
<accession>A0A1I4E8L5</accession>
<sequence>MPGPAFVTGGSSGIGLAVAHQLAAQGHDIALFARDPDKLASARAAILAQSPGITVQGFPVDVSERADITSAVKAAVQTMGPPDYAIASAGIAEPGLFTEQPLTIHERHMAVNYFGALYFVHSLKDAMAANGGGKVGLVSSVAAFFGIYGYSAYAPTKFALSGLGQVLHLELADLGISVTTIHPSDTDTPQLEAEKATKPAATAEIGDGGGLWQPEDVAAKLIKAMESGRPSVATGPAMTALGVVSGFLAPALRRHQRRIIRKHRSK</sequence>
<comment type="pathway">
    <text evidence="3">Sphingolipid metabolism.</text>
</comment>
<keyword evidence="8" id="KW-0443">Lipid metabolism</keyword>
<dbReference type="AlphaFoldDB" id="A0A1I4E8L5"/>
<evidence type="ECO:0000256" key="7">
    <source>
        <dbReference type="ARBA" id="ARBA00023002"/>
    </source>
</evidence>
<keyword evidence="12" id="KW-1185">Reference proteome</keyword>
<evidence type="ECO:0000313" key="11">
    <source>
        <dbReference type="EMBL" id="SFL02138.1"/>
    </source>
</evidence>
<dbReference type="GO" id="GO:0030148">
    <property type="term" value="P:sphingolipid biosynthetic process"/>
    <property type="evidence" value="ECO:0007669"/>
    <property type="project" value="InterPro"/>
</dbReference>
<name>A0A1I4E8L5_9RHOB</name>
<dbReference type="EMBL" id="FOSZ01000004">
    <property type="protein sequence ID" value="SFL02138.1"/>
    <property type="molecule type" value="Genomic_DNA"/>
</dbReference>
<dbReference type="SUPFAM" id="SSF51735">
    <property type="entry name" value="NAD(P)-binding Rossmann-fold domains"/>
    <property type="match status" value="1"/>
</dbReference>
<evidence type="ECO:0000256" key="6">
    <source>
        <dbReference type="ARBA" id="ARBA00022919"/>
    </source>
</evidence>
<evidence type="ECO:0000256" key="3">
    <source>
        <dbReference type="ARBA" id="ARBA00004991"/>
    </source>
</evidence>
<dbReference type="InterPro" id="IPR045022">
    <property type="entry name" value="KDSR-like"/>
</dbReference>
<proteinExistence type="predicted"/>
<dbReference type="PANTHER" id="PTHR43550:SF3">
    <property type="entry name" value="3-KETODIHYDROSPHINGOSINE REDUCTASE"/>
    <property type="match status" value="1"/>
</dbReference>
<dbReference type="STRING" id="1280847.SAMN04488036_104111"/>
<comment type="pathway">
    <text evidence="2">Lipid metabolism; sphingolipid metabolism.</text>
</comment>
<reference evidence="12" key="1">
    <citation type="submission" date="2016-10" db="EMBL/GenBank/DDBJ databases">
        <authorList>
            <person name="Varghese N."/>
            <person name="Submissions S."/>
        </authorList>
    </citation>
    <scope>NUCLEOTIDE SEQUENCE [LARGE SCALE GENOMIC DNA]</scope>
    <source>
        <strain evidence="12">DSM 28453</strain>
    </source>
</reference>
<keyword evidence="10" id="KW-0812">Transmembrane</keyword>
<protein>
    <recommendedName>
        <fullName evidence="9">3-dehydrosphinganine reductase</fullName>
        <ecNumber evidence="9">1.1.1.102</ecNumber>
    </recommendedName>
</protein>
<dbReference type="Pfam" id="PF00106">
    <property type="entry name" value="adh_short"/>
    <property type="match status" value="1"/>
</dbReference>
<evidence type="ECO:0000256" key="2">
    <source>
        <dbReference type="ARBA" id="ARBA00004760"/>
    </source>
</evidence>
<evidence type="ECO:0000256" key="5">
    <source>
        <dbReference type="ARBA" id="ARBA00022857"/>
    </source>
</evidence>
<gene>
    <name evidence="11" type="ORF">SAMN04488036_104111</name>
</gene>
<dbReference type="InterPro" id="IPR002347">
    <property type="entry name" value="SDR_fam"/>
</dbReference>
<evidence type="ECO:0000256" key="1">
    <source>
        <dbReference type="ARBA" id="ARBA00004240"/>
    </source>
</evidence>
<dbReference type="RefSeq" id="WP_093323757.1">
    <property type="nucleotide sequence ID" value="NZ_FOSZ01000004.1"/>
</dbReference>
<dbReference type="OrthoDB" id="9781689at2"/>
<keyword evidence="6" id="KW-0746">Sphingolipid metabolism</keyword>
<evidence type="ECO:0000313" key="12">
    <source>
        <dbReference type="Proteomes" id="UP000198851"/>
    </source>
</evidence>
<dbReference type="PANTHER" id="PTHR43550">
    <property type="entry name" value="3-KETODIHYDROSPHINGOSINE REDUCTASE"/>
    <property type="match status" value="1"/>
</dbReference>
<keyword evidence="10" id="KW-1133">Transmembrane helix</keyword>
<organism evidence="11 12">
    <name type="scientific">Shimia haliotis</name>
    <dbReference type="NCBI Taxonomy" id="1280847"/>
    <lineage>
        <taxon>Bacteria</taxon>
        <taxon>Pseudomonadati</taxon>
        <taxon>Pseudomonadota</taxon>
        <taxon>Alphaproteobacteria</taxon>
        <taxon>Rhodobacterales</taxon>
        <taxon>Roseobacteraceae</taxon>
    </lineage>
</organism>
<dbReference type="EC" id="1.1.1.102" evidence="9"/>
<evidence type="ECO:0000256" key="9">
    <source>
        <dbReference type="ARBA" id="ARBA00026112"/>
    </source>
</evidence>
<keyword evidence="5" id="KW-0521">NADP</keyword>
<dbReference type="GO" id="GO:0006666">
    <property type="term" value="P:3-keto-sphinganine metabolic process"/>
    <property type="evidence" value="ECO:0007669"/>
    <property type="project" value="InterPro"/>
</dbReference>
<dbReference type="GO" id="GO:0016020">
    <property type="term" value="C:membrane"/>
    <property type="evidence" value="ECO:0007669"/>
    <property type="project" value="GOC"/>
</dbReference>
<evidence type="ECO:0000256" key="4">
    <source>
        <dbReference type="ARBA" id="ARBA00022824"/>
    </source>
</evidence>
<dbReference type="InterPro" id="IPR036291">
    <property type="entry name" value="NAD(P)-bd_dom_sf"/>
</dbReference>
<keyword evidence="7" id="KW-0560">Oxidoreductase</keyword>
<dbReference type="Gene3D" id="3.40.50.720">
    <property type="entry name" value="NAD(P)-binding Rossmann-like Domain"/>
    <property type="match status" value="1"/>
</dbReference>
<dbReference type="PRINTS" id="PR00081">
    <property type="entry name" value="GDHRDH"/>
</dbReference>
<dbReference type="GO" id="GO:0047560">
    <property type="term" value="F:3-dehydrosphinganine reductase activity"/>
    <property type="evidence" value="ECO:0007669"/>
    <property type="project" value="UniProtKB-EC"/>
</dbReference>